<dbReference type="InterPro" id="IPR029787">
    <property type="entry name" value="Nucleotide_cyclase"/>
</dbReference>
<dbReference type="Proteomes" id="UP001230807">
    <property type="component" value="Unassembled WGS sequence"/>
</dbReference>
<dbReference type="PROSITE" id="PS50883">
    <property type="entry name" value="EAL"/>
    <property type="match status" value="1"/>
</dbReference>
<dbReference type="Gene3D" id="3.30.70.270">
    <property type="match status" value="1"/>
</dbReference>
<dbReference type="CDD" id="cd01948">
    <property type="entry name" value="EAL"/>
    <property type="match status" value="1"/>
</dbReference>
<proteinExistence type="predicted"/>
<evidence type="ECO:0000256" key="1">
    <source>
        <dbReference type="SAM" id="Phobius"/>
    </source>
</evidence>
<keyword evidence="4" id="KW-1185">Reference proteome</keyword>
<dbReference type="SMART" id="SM00267">
    <property type="entry name" value="GGDEF"/>
    <property type="match status" value="1"/>
</dbReference>
<dbReference type="SUPFAM" id="SSF55073">
    <property type="entry name" value="Nucleotide cyclase"/>
    <property type="match status" value="1"/>
</dbReference>
<evidence type="ECO:0000259" key="2">
    <source>
        <dbReference type="PROSITE" id="PS50883"/>
    </source>
</evidence>
<evidence type="ECO:0000313" key="3">
    <source>
        <dbReference type="EMBL" id="MDL5376421.1"/>
    </source>
</evidence>
<dbReference type="EMBL" id="JASWER010000003">
    <property type="protein sequence ID" value="MDL5376421.1"/>
    <property type="molecule type" value="Genomic_DNA"/>
</dbReference>
<dbReference type="Pfam" id="PF00563">
    <property type="entry name" value="EAL"/>
    <property type="match status" value="1"/>
</dbReference>
<dbReference type="SUPFAM" id="SSF141868">
    <property type="entry name" value="EAL domain-like"/>
    <property type="match status" value="1"/>
</dbReference>
<reference evidence="3 4" key="1">
    <citation type="submission" date="2023-06" db="EMBL/GenBank/DDBJ databases">
        <title>Influencing factors and mechanism of Cr(VI) reduction by facultative anaerobic Exiguobacterium sp. PY14.</title>
        <authorList>
            <person name="Zou L."/>
        </authorList>
    </citation>
    <scope>NUCLEOTIDE SEQUENCE [LARGE SCALE GENOMIC DNA]</scope>
    <source>
        <strain evidence="3 4">PY14</strain>
    </source>
</reference>
<keyword evidence="1" id="KW-0472">Membrane</keyword>
<dbReference type="InterPro" id="IPR000160">
    <property type="entry name" value="GGDEF_dom"/>
</dbReference>
<dbReference type="InterPro" id="IPR050706">
    <property type="entry name" value="Cyclic-di-GMP_PDE-like"/>
</dbReference>
<dbReference type="SMART" id="SM00052">
    <property type="entry name" value="EAL"/>
    <property type="match status" value="1"/>
</dbReference>
<feature type="domain" description="EAL" evidence="2">
    <location>
        <begin position="647"/>
        <end position="898"/>
    </location>
</feature>
<name>A0ABT7MMK3_9BACL</name>
<protein>
    <submittedName>
        <fullName evidence="3">EAL domain-containing protein</fullName>
    </submittedName>
</protein>
<dbReference type="PANTHER" id="PTHR33121">
    <property type="entry name" value="CYCLIC DI-GMP PHOSPHODIESTERASE PDEF"/>
    <property type="match status" value="1"/>
</dbReference>
<comment type="caution">
    <text evidence="3">The sequence shown here is derived from an EMBL/GenBank/DDBJ whole genome shotgun (WGS) entry which is preliminary data.</text>
</comment>
<gene>
    <name evidence="3" type="ORF">QR695_05315</name>
</gene>
<feature type="transmembrane region" description="Helical" evidence="1">
    <location>
        <begin position="279"/>
        <end position="302"/>
    </location>
</feature>
<dbReference type="Gene3D" id="3.20.20.450">
    <property type="entry name" value="EAL domain"/>
    <property type="match status" value="1"/>
</dbReference>
<dbReference type="Gene3D" id="3.30.450.20">
    <property type="entry name" value="PAS domain"/>
    <property type="match status" value="1"/>
</dbReference>
<dbReference type="InterPro" id="IPR043128">
    <property type="entry name" value="Rev_trsase/Diguanyl_cyclase"/>
</dbReference>
<keyword evidence="1" id="KW-1133">Transmembrane helix</keyword>
<dbReference type="InterPro" id="IPR035919">
    <property type="entry name" value="EAL_sf"/>
</dbReference>
<sequence length="902" mass="102826">MGSNRFAKIPYRIYTMALAVACLIGVLLFGLGLSYYWKEKHVAVDETVRDLNHASDLAGVESYLVLHHAAKLYETNSEQPTALLSAPYRERALQYNAQLLDDFETGVDEREREALLRFSEELEDTLNEDGSSRFQAVPFDVIESINRRWLYQGLERTAQENTAYELTDAIMRMQMAFVEGVTNLLAETPDQDQLEFEVSTIANEARLIEDIVATDPSLGTKSVDDLIESALALGRVTAANSTLEARYVNGTSFYEDSHAALQAVRSAADDTLMTERDRYGTLAIAVLLITLLLSGALLFALCSTRKMYAHDLSHLKARALAIDPSTEPVEDSFPPSHDFRGIEDELREIASSVHSTVHTLETKSNDLLRYHERWSSLFSETGLAIALIDDTYNFIERNDVFRQFFGERNLYEINQLFTDTGRRLLREALAGVTENGTSAQFILHLKGEHVRFLNVKIIPLKRGETLTYYLILEDETERVERERKVDRLVRFDLATELYNEYGFLRAWEKQDIDGTFLLIKLNDFHHLVDWYDPTYADLLMTEFARHVEDRLEKYAHHLFGRYRDDTLMLYVKGLRNVDETELLELFPTELLINQKRQTVHLQIGATHTTPSFNDCLFEATKALQHAKETRNPFVWYDSSILAQLQWAALIEQALPEAIEQGHITVAYQPQVELKTGRVVGAEALARWQHPDIGNVPPNEFIRIAERSDQILWLSHSILDLVVEQLVAWRDTPFADISLSYNLSAHSVDPSIVTKLRDLIATYPWLPDRLKIELTESADIMSHTNELERLEDIADLGYCLSIDDFGTGYASFEAIWHLPIQEVKIDRMYVSGKAKDSTSFLRAVSRFASEQKLTSLAEGIETKQDLERIIAEGVELGQGYYYAPALDATAFETWVNDKRGHFA</sequence>
<organism evidence="3 4">
    <name type="scientific">Exiguobacterium mexicanum</name>
    <dbReference type="NCBI Taxonomy" id="340146"/>
    <lineage>
        <taxon>Bacteria</taxon>
        <taxon>Bacillati</taxon>
        <taxon>Bacillota</taxon>
        <taxon>Bacilli</taxon>
        <taxon>Bacillales</taxon>
        <taxon>Bacillales Family XII. Incertae Sedis</taxon>
        <taxon>Exiguobacterium</taxon>
    </lineage>
</organism>
<dbReference type="Pfam" id="PF00990">
    <property type="entry name" value="GGDEF"/>
    <property type="match status" value="1"/>
</dbReference>
<keyword evidence="1" id="KW-0812">Transmembrane</keyword>
<dbReference type="PANTHER" id="PTHR33121:SF79">
    <property type="entry name" value="CYCLIC DI-GMP PHOSPHODIESTERASE PDED-RELATED"/>
    <property type="match status" value="1"/>
</dbReference>
<accession>A0ABT7MMK3</accession>
<feature type="transmembrane region" description="Helical" evidence="1">
    <location>
        <begin position="12"/>
        <end position="37"/>
    </location>
</feature>
<dbReference type="RefSeq" id="WP_214832178.1">
    <property type="nucleotide sequence ID" value="NZ_CP183077.1"/>
</dbReference>
<evidence type="ECO:0000313" key="4">
    <source>
        <dbReference type="Proteomes" id="UP001230807"/>
    </source>
</evidence>
<dbReference type="InterPro" id="IPR001633">
    <property type="entry name" value="EAL_dom"/>
</dbReference>